<keyword evidence="2" id="KW-1185">Reference proteome</keyword>
<reference evidence="1" key="1">
    <citation type="submission" date="2022-05" db="EMBL/GenBank/DDBJ databases">
        <authorList>
            <person name="Okamura Y."/>
        </authorList>
    </citation>
    <scope>NUCLEOTIDE SEQUENCE</scope>
</reference>
<dbReference type="EMBL" id="CALOZG010000035">
    <property type="protein sequence ID" value="CAH4033752.1"/>
    <property type="molecule type" value="Genomic_DNA"/>
</dbReference>
<evidence type="ECO:0000313" key="1">
    <source>
        <dbReference type="EMBL" id="CAH4033752.1"/>
    </source>
</evidence>
<evidence type="ECO:0000313" key="2">
    <source>
        <dbReference type="Proteomes" id="UP001152562"/>
    </source>
</evidence>
<accession>A0A9P0XEY6</accession>
<dbReference type="Proteomes" id="UP001152562">
    <property type="component" value="Unassembled WGS sequence"/>
</dbReference>
<protein>
    <submittedName>
        <fullName evidence="1">Uncharacterized protein</fullName>
    </submittedName>
</protein>
<comment type="caution">
    <text evidence="1">The sequence shown here is derived from an EMBL/GenBank/DDBJ whole genome shotgun (WGS) entry which is preliminary data.</text>
</comment>
<organism evidence="1 2">
    <name type="scientific">Pieris brassicae</name>
    <name type="common">White butterfly</name>
    <name type="synonym">Large white butterfly</name>
    <dbReference type="NCBI Taxonomy" id="7116"/>
    <lineage>
        <taxon>Eukaryota</taxon>
        <taxon>Metazoa</taxon>
        <taxon>Ecdysozoa</taxon>
        <taxon>Arthropoda</taxon>
        <taxon>Hexapoda</taxon>
        <taxon>Insecta</taxon>
        <taxon>Pterygota</taxon>
        <taxon>Neoptera</taxon>
        <taxon>Endopterygota</taxon>
        <taxon>Lepidoptera</taxon>
        <taxon>Glossata</taxon>
        <taxon>Ditrysia</taxon>
        <taxon>Papilionoidea</taxon>
        <taxon>Pieridae</taxon>
        <taxon>Pierinae</taxon>
        <taxon>Pieris</taxon>
    </lineage>
</organism>
<sequence length="192" mass="22758">MKKREEKRLFLVDHRTYFVSVMGSDRTSGHWKVLSDLLARFEREPKQIIGRHTTSWFLVGEEIFKEFYKLGITIEWQFSSIESNYDVDHICSQIQSNVGWLQSFISLYPNLKLDFEFACSSDDVCQVRSGIDVLLKGFANLNESFDSVLRELTEEGDVEDFDRHLKIWIETGHRPDFLSDTNNVFSEHWWWF</sequence>
<dbReference type="AlphaFoldDB" id="A0A9P0XEY6"/>
<name>A0A9P0XEY6_PIEBR</name>
<proteinExistence type="predicted"/>
<gene>
    <name evidence="1" type="ORF">PIBRA_LOCUS9999</name>
</gene>